<proteinExistence type="predicted"/>
<sequence>MARFLEVSLERVSIFNTKHLYRYVDQNEFDFIKKHRIIYSHNIIGTYFTTFFTNSKDDAHQYLRIKKEQIYRVGGFPISYVLSLLKPHDLRKRYFLLKGYVQPIRKTIGGADEYLVKIPIPILKPYNYIYNLDSQQWVKI</sequence>
<dbReference type="KEGG" id="aman:B6F84_13605"/>
<dbReference type="AlphaFoldDB" id="A0A1W6K344"/>
<gene>
    <name evidence="1" type="ORF">B6F84_13605</name>
</gene>
<name>A0A1W6K344_9CREN</name>
<dbReference type="RefSeq" id="WP_148692742.1">
    <property type="nucleotide sequence ID" value="NZ_CP020477.1"/>
</dbReference>
<keyword evidence="2" id="KW-1185">Reference proteome</keyword>
<evidence type="ECO:0000313" key="2">
    <source>
        <dbReference type="Proteomes" id="UP000193404"/>
    </source>
</evidence>
<protein>
    <submittedName>
        <fullName evidence="1">Uncharacterized protein</fullName>
    </submittedName>
</protein>
<dbReference type="Proteomes" id="UP000193404">
    <property type="component" value="Chromosome"/>
</dbReference>
<evidence type="ECO:0000313" key="1">
    <source>
        <dbReference type="EMBL" id="ARM76948.1"/>
    </source>
</evidence>
<reference evidence="1 2" key="1">
    <citation type="submission" date="2017-03" db="EMBL/GenBank/DDBJ databases">
        <title>Sulfur activation and transportation mechanism of thermophilic Archaea Acidianus manzaensis YN-25.</title>
        <authorList>
            <person name="Ma Y."/>
            <person name="Yang Y."/>
            <person name="Xia J."/>
        </authorList>
    </citation>
    <scope>NUCLEOTIDE SEQUENCE [LARGE SCALE GENOMIC DNA]</scope>
    <source>
        <strain evidence="1 2">YN-25</strain>
    </source>
</reference>
<accession>A0A1W6K344</accession>
<dbReference type="GeneID" id="41591975"/>
<dbReference type="OrthoDB" id="44244at2157"/>
<dbReference type="EMBL" id="CP020477">
    <property type="protein sequence ID" value="ARM76948.1"/>
    <property type="molecule type" value="Genomic_DNA"/>
</dbReference>
<organism evidence="1 2">
    <name type="scientific">Acidianus manzaensis</name>
    <dbReference type="NCBI Taxonomy" id="282676"/>
    <lineage>
        <taxon>Archaea</taxon>
        <taxon>Thermoproteota</taxon>
        <taxon>Thermoprotei</taxon>
        <taxon>Sulfolobales</taxon>
        <taxon>Sulfolobaceae</taxon>
        <taxon>Acidianus</taxon>
    </lineage>
</organism>